<keyword evidence="2" id="KW-1133">Transmembrane helix</keyword>
<evidence type="ECO:0000256" key="1">
    <source>
        <dbReference type="SAM" id="MobiDB-lite"/>
    </source>
</evidence>
<dbReference type="AlphaFoldDB" id="A0A0K8PB80"/>
<dbReference type="RefSeq" id="WP_062278720.1">
    <property type="nucleotide sequence ID" value="NZ_DF968180.1"/>
</dbReference>
<keyword evidence="2" id="KW-0472">Membrane</keyword>
<reference evidence="3" key="1">
    <citation type="journal article" date="2015" name="Genome Announc.">
        <title>Draft Genome Sequence of Anaerolineae Strain TC1, a Novel Isolate from a Methanogenic Wastewater Treatment System.</title>
        <authorList>
            <person name="Matsuura N."/>
            <person name="Tourlousse D.M."/>
            <person name="Sun L."/>
            <person name="Toyonaga M."/>
            <person name="Kuroda K."/>
            <person name="Ohashi A."/>
            <person name="Cruz R."/>
            <person name="Yamaguchi T."/>
            <person name="Sekiguchi Y."/>
        </authorList>
    </citation>
    <scope>NUCLEOTIDE SEQUENCE [LARGE SCALE GENOMIC DNA]</scope>
    <source>
        <strain evidence="3">TC1</strain>
    </source>
</reference>
<gene>
    <name evidence="3" type="ORF">ATC1_12439</name>
</gene>
<feature type="region of interest" description="Disordered" evidence="1">
    <location>
        <begin position="53"/>
        <end position="95"/>
    </location>
</feature>
<name>A0A0K8PB80_9CHLR</name>
<evidence type="ECO:0000313" key="4">
    <source>
        <dbReference type="Proteomes" id="UP000053370"/>
    </source>
</evidence>
<feature type="transmembrane region" description="Helical" evidence="2">
    <location>
        <begin position="6"/>
        <end position="22"/>
    </location>
</feature>
<keyword evidence="4" id="KW-1185">Reference proteome</keyword>
<protein>
    <submittedName>
        <fullName evidence="3">Uncharacterized protein</fullName>
    </submittedName>
</protein>
<dbReference type="Proteomes" id="UP000053370">
    <property type="component" value="Unassembled WGS sequence"/>
</dbReference>
<accession>A0A0K8PB80</accession>
<feature type="compositionally biased region" description="Polar residues" evidence="1">
    <location>
        <begin position="53"/>
        <end position="70"/>
    </location>
</feature>
<organism evidence="3">
    <name type="scientific">Flexilinea flocculi</name>
    <dbReference type="NCBI Taxonomy" id="1678840"/>
    <lineage>
        <taxon>Bacteria</taxon>
        <taxon>Bacillati</taxon>
        <taxon>Chloroflexota</taxon>
        <taxon>Anaerolineae</taxon>
        <taxon>Anaerolineales</taxon>
        <taxon>Anaerolineaceae</taxon>
        <taxon>Flexilinea</taxon>
    </lineage>
</organism>
<keyword evidence="2" id="KW-0812">Transmembrane</keyword>
<feature type="region of interest" description="Disordered" evidence="1">
    <location>
        <begin position="172"/>
        <end position="216"/>
    </location>
</feature>
<feature type="compositionally biased region" description="Basic and acidic residues" evidence="1">
    <location>
        <begin position="193"/>
        <end position="216"/>
    </location>
</feature>
<evidence type="ECO:0000256" key="2">
    <source>
        <dbReference type="SAM" id="Phobius"/>
    </source>
</evidence>
<sequence>MIIIIPIVVVLVIAFVVWWAAMKNKPKAEQEDSHLAERAAEILTTLPKKYQTVNTVPKSNPINPSQSATSDHLPRSDQEIKSNGTASQEVEIPYDMKVKDSIDDDIETQGSKSTYIGGESAEKVIGETEPHHQVIRHLQSESTDTAPRKKFHDTSEQTINPEDKITLEMSAESMTEGDVVSEVKESTYVGGESAEKTIEESAESHEGHDSDSSETD</sequence>
<dbReference type="EMBL" id="DF968180">
    <property type="protein sequence ID" value="GAP39901.1"/>
    <property type="molecule type" value="Genomic_DNA"/>
</dbReference>
<proteinExistence type="predicted"/>
<evidence type="ECO:0000313" key="3">
    <source>
        <dbReference type="EMBL" id="GAP39901.1"/>
    </source>
</evidence>